<sequence>MAKSTAGSSVGDKNRRLILQAAEQTFAQCGFGGASVQKIADTAGLPKTNVLYYFKSKQALYQTILSRILTLWNSRFDQATGQDDPAITLAEYISEKMTLSQTHPLLSRIFAMEIINGAPNLNEAFNEAHKAWMASRVAVIQQWIDAGKMDPVDPAFLLFNIWGSTQHYADFATQITHLQGQKMTRADFNTATNTLINMVLKGCGLTVPKKYETPVSDGQ</sequence>
<dbReference type="PROSITE" id="PS50977">
    <property type="entry name" value="HTH_TETR_2"/>
    <property type="match status" value="1"/>
</dbReference>
<dbReference type="InterPro" id="IPR036271">
    <property type="entry name" value="Tet_transcr_reg_TetR-rel_C_sf"/>
</dbReference>
<feature type="DNA-binding region" description="H-T-H motif" evidence="2">
    <location>
        <begin position="35"/>
        <end position="54"/>
    </location>
</feature>
<dbReference type="Pfam" id="PF08362">
    <property type="entry name" value="TetR_C_3"/>
    <property type="match status" value="1"/>
</dbReference>
<dbReference type="RefSeq" id="WP_191022425.1">
    <property type="nucleotide sequence ID" value="NZ_JABBXD010000001.1"/>
</dbReference>
<evidence type="ECO:0000256" key="2">
    <source>
        <dbReference type="PROSITE-ProRule" id="PRU00335"/>
    </source>
</evidence>
<dbReference type="Gene3D" id="1.10.357.10">
    <property type="entry name" value="Tetracycline Repressor, domain 2"/>
    <property type="match status" value="1"/>
</dbReference>
<proteinExistence type="predicted"/>
<evidence type="ECO:0000313" key="5">
    <source>
        <dbReference type="Proteomes" id="UP000624419"/>
    </source>
</evidence>
<dbReference type="EMBL" id="JABBXD010000001">
    <property type="protein sequence ID" value="MBD3584917.1"/>
    <property type="molecule type" value="Genomic_DNA"/>
</dbReference>
<dbReference type="InterPro" id="IPR009057">
    <property type="entry name" value="Homeodomain-like_sf"/>
</dbReference>
<dbReference type="Gene3D" id="1.10.10.60">
    <property type="entry name" value="Homeodomain-like"/>
    <property type="match status" value="1"/>
</dbReference>
<accession>A0ABR8LGT0</accession>
<dbReference type="InterPro" id="IPR001647">
    <property type="entry name" value="HTH_TetR"/>
</dbReference>
<dbReference type="InterPro" id="IPR013573">
    <property type="entry name" value="Tscrpt_reg_YcdC_C"/>
</dbReference>
<evidence type="ECO:0000256" key="1">
    <source>
        <dbReference type="ARBA" id="ARBA00023125"/>
    </source>
</evidence>
<evidence type="ECO:0000259" key="3">
    <source>
        <dbReference type="PROSITE" id="PS50977"/>
    </source>
</evidence>
<protein>
    <submittedName>
        <fullName evidence="4">TetR family transcriptional regulator</fullName>
    </submittedName>
</protein>
<evidence type="ECO:0000313" key="4">
    <source>
        <dbReference type="EMBL" id="MBD3584917.1"/>
    </source>
</evidence>
<keyword evidence="5" id="KW-1185">Reference proteome</keyword>
<reference evidence="4 5" key="1">
    <citation type="submission" date="2020-04" db="EMBL/GenBank/DDBJ databases">
        <title>Salinimonas sp. HHU 13199.</title>
        <authorList>
            <person name="Cui X."/>
            <person name="Zhang D."/>
        </authorList>
    </citation>
    <scope>NUCLEOTIDE SEQUENCE [LARGE SCALE GENOMIC DNA]</scope>
    <source>
        <strain evidence="4 5">HHU 13199</strain>
    </source>
</reference>
<organism evidence="4 5">
    <name type="scientific">Salinimonas profundi</name>
    <dbReference type="NCBI Taxonomy" id="2729140"/>
    <lineage>
        <taxon>Bacteria</taxon>
        <taxon>Pseudomonadati</taxon>
        <taxon>Pseudomonadota</taxon>
        <taxon>Gammaproteobacteria</taxon>
        <taxon>Alteromonadales</taxon>
        <taxon>Alteromonadaceae</taxon>
        <taxon>Alteromonas/Salinimonas group</taxon>
        <taxon>Salinimonas</taxon>
    </lineage>
</organism>
<dbReference type="PANTHER" id="PTHR30328">
    <property type="entry name" value="TRANSCRIPTIONAL REPRESSOR"/>
    <property type="match status" value="1"/>
</dbReference>
<dbReference type="Proteomes" id="UP000624419">
    <property type="component" value="Unassembled WGS sequence"/>
</dbReference>
<dbReference type="SUPFAM" id="SSF48498">
    <property type="entry name" value="Tetracyclin repressor-like, C-terminal domain"/>
    <property type="match status" value="1"/>
</dbReference>
<dbReference type="Pfam" id="PF00440">
    <property type="entry name" value="TetR_N"/>
    <property type="match status" value="1"/>
</dbReference>
<feature type="domain" description="HTH tetR-type" evidence="3">
    <location>
        <begin position="12"/>
        <end position="72"/>
    </location>
</feature>
<dbReference type="InterPro" id="IPR050109">
    <property type="entry name" value="HTH-type_TetR-like_transc_reg"/>
</dbReference>
<dbReference type="SUPFAM" id="SSF46689">
    <property type="entry name" value="Homeodomain-like"/>
    <property type="match status" value="1"/>
</dbReference>
<name>A0ABR8LGT0_9ALTE</name>
<keyword evidence="1 2" id="KW-0238">DNA-binding</keyword>
<dbReference type="PANTHER" id="PTHR30328:SF54">
    <property type="entry name" value="HTH-TYPE TRANSCRIPTIONAL REPRESSOR SCO4008"/>
    <property type="match status" value="1"/>
</dbReference>
<comment type="caution">
    <text evidence="4">The sequence shown here is derived from an EMBL/GenBank/DDBJ whole genome shotgun (WGS) entry which is preliminary data.</text>
</comment>
<gene>
    <name evidence="4" type="ORF">HHX48_04090</name>
</gene>
<dbReference type="PRINTS" id="PR00455">
    <property type="entry name" value="HTHTETR"/>
</dbReference>